<keyword evidence="2" id="KW-1185">Reference proteome</keyword>
<organism evidence="1 2">
    <name type="scientific">Mucilaginibacter gossypii</name>
    <dbReference type="NCBI Taxonomy" id="551996"/>
    <lineage>
        <taxon>Bacteria</taxon>
        <taxon>Pseudomonadati</taxon>
        <taxon>Bacteroidota</taxon>
        <taxon>Sphingobacteriia</taxon>
        <taxon>Sphingobacteriales</taxon>
        <taxon>Sphingobacteriaceae</taxon>
        <taxon>Mucilaginibacter</taxon>
    </lineage>
</organism>
<evidence type="ECO:0000313" key="2">
    <source>
        <dbReference type="Proteomes" id="UP000199705"/>
    </source>
</evidence>
<name>A0A1G7TYY0_9SPHI</name>
<gene>
    <name evidence="1" type="ORF">SAMN05192573_103316</name>
</gene>
<dbReference type="Proteomes" id="UP000199705">
    <property type="component" value="Unassembled WGS sequence"/>
</dbReference>
<protein>
    <submittedName>
        <fullName evidence="1">Uncharacterized protein</fullName>
    </submittedName>
</protein>
<proteinExistence type="predicted"/>
<dbReference type="STRING" id="551996.SAMN05192573_103316"/>
<evidence type="ECO:0000313" key="1">
    <source>
        <dbReference type="EMBL" id="SDG40605.1"/>
    </source>
</evidence>
<sequence length="52" mass="5975">MSKKERKGYAITGTDIAGLSAAAYLFLQDTRAYQNKVFRLPAFMAMFQYINY</sequence>
<reference evidence="2" key="1">
    <citation type="submission" date="2016-10" db="EMBL/GenBank/DDBJ databases">
        <authorList>
            <person name="Varghese N."/>
            <person name="Submissions S."/>
        </authorList>
    </citation>
    <scope>NUCLEOTIDE SEQUENCE [LARGE SCALE GENOMIC DNA]</scope>
    <source>
        <strain evidence="2">Gh-67</strain>
    </source>
</reference>
<accession>A0A1G7TYY0</accession>
<dbReference type="AlphaFoldDB" id="A0A1G7TYY0"/>
<dbReference type="EMBL" id="FNCG01000003">
    <property type="protein sequence ID" value="SDG40605.1"/>
    <property type="molecule type" value="Genomic_DNA"/>
</dbReference>